<keyword evidence="2" id="KW-1185">Reference proteome</keyword>
<evidence type="ECO:0000313" key="2">
    <source>
        <dbReference type="Proteomes" id="UP001465755"/>
    </source>
</evidence>
<reference evidence="1 2" key="1">
    <citation type="journal article" date="2024" name="Nat. Commun.">
        <title>Phylogenomics reveals the evolutionary origins of lichenization in chlorophyte algae.</title>
        <authorList>
            <person name="Puginier C."/>
            <person name="Libourel C."/>
            <person name="Otte J."/>
            <person name="Skaloud P."/>
            <person name="Haon M."/>
            <person name="Grisel S."/>
            <person name="Petersen M."/>
            <person name="Berrin J.G."/>
            <person name="Delaux P.M."/>
            <person name="Dal Grande F."/>
            <person name="Keller J."/>
        </authorList>
    </citation>
    <scope>NUCLEOTIDE SEQUENCE [LARGE SCALE GENOMIC DNA]</scope>
    <source>
        <strain evidence="1 2">SAG 2036</strain>
    </source>
</reference>
<accession>A0AAW1PII6</accession>
<evidence type="ECO:0000313" key="1">
    <source>
        <dbReference type="EMBL" id="KAK9813341.1"/>
    </source>
</evidence>
<protein>
    <submittedName>
        <fullName evidence="1">Uncharacterized protein</fullName>
    </submittedName>
</protein>
<dbReference type="EMBL" id="JALJOQ010000005">
    <property type="protein sequence ID" value="KAK9813341.1"/>
    <property type="molecule type" value="Genomic_DNA"/>
</dbReference>
<organism evidence="1 2">
    <name type="scientific">Symbiochloris irregularis</name>
    <dbReference type="NCBI Taxonomy" id="706552"/>
    <lineage>
        <taxon>Eukaryota</taxon>
        <taxon>Viridiplantae</taxon>
        <taxon>Chlorophyta</taxon>
        <taxon>core chlorophytes</taxon>
        <taxon>Trebouxiophyceae</taxon>
        <taxon>Trebouxiales</taxon>
        <taxon>Trebouxiaceae</taxon>
        <taxon>Symbiochloris</taxon>
    </lineage>
</organism>
<proteinExistence type="predicted"/>
<dbReference type="AlphaFoldDB" id="A0AAW1PII6"/>
<sequence>MQARVTMMAVCRPVGLRHRPGYPSVLILSRPTAATKRQNPVAARGSCTTTGTGVWQLSPGTTSPCLSQKHLLKVPRPTNDRAARLALLQIMKRNPAGLLIPHVWPATNGAILPGALDDCGLASGEERAEQRAEQLSLEQQCEETGRPLAINCCKHPGQKEDDKAIGLRYNMVVCHSLSLKERGWIAALRAPCTRLEATLNHSVCLLPGGKLAIRVSQITLRMQTLQDSMTEAILVQRASLLLRQRESDVKVRVSVDEDNPSVCTRPIVGGAAEQQVGPPKVFMPQYFATEVHPGQLYSSQPGAEVMPLISASATQDCEIEITRDAHREFDQQSVGGPIRDAYAEV</sequence>
<dbReference type="Proteomes" id="UP001465755">
    <property type="component" value="Unassembled WGS sequence"/>
</dbReference>
<name>A0AAW1PII6_9CHLO</name>
<comment type="caution">
    <text evidence="1">The sequence shown here is derived from an EMBL/GenBank/DDBJ whole genome shotgun (WGS) entry which is preliminary data.</text>
</comment>
<gene>
    <name evidence="1" type="ORF">WJX73_001458</name>
</gene>